<proteinExistence type="predicted"/>
<dbReference type="EMBL" id="KX786187">
    <property type="protein sequence ID" value="AQX35162.1"/>
    <property type="molecule type" value="Genomic_DNA"/>
</dbReference>
<keyword evidence="1" id="KW-0614">Plasmid</keyword>
<gene>
    <name evidence="1" type="ORF">PIMI6_00310</name>
</gene>
<protein>
    <submittedName>
        <fullName evidence="1">Uncharacterized protein</fullName>
    </submittedName>
</protein>
<sequence>MVHCHSAYFLSTLLATMCECSNFLSLGFFNFNMNELNDVITKRIERCITLSDVDNTHTLICRVVEVKKRRPYIDLLVEKEMTIRESCDLRFID</sequence>
<organism evidence="1">
    <name type="scientific">Enterobacter cloacae</name>
    <dbReference type="NCBI Taxonomy" id="550"/>
    <lineage>
        <taxon>Bacteria</taxon>
        <taxon>Pseudomonadati</taxon>
        <taxon>Pseudomonadota</taxon>
        <taxon>Gammaproteobacteria</taxon>
        <taxon>Enterobacterales</taxon>
        <taxon>Enterobacteriaceae</taxon>
        <taxon>Enterobacter</taxon>
        <taxon>Enterobacter cloacae complex</taxon>
    </lineage>
</organism>
<accession>A0A1S6XXU4</accession>
<name>A0A1S6XXU4_ENTCL</name>
<geneLocation type="plasmid" evidence="1">
    <name>pIMI-6</name>
</geneLocation>
<dbReference type="AlphaFoldDB" id="A0A1S6XXU4"/>
<evidence type="ECO:0000313" key="1">
    <source>
        <dbReference type="EMBL" id="AQX35162.1"/>
    </source>
</evidence>
<reference evidence="1" key="1">
    <citation type="journal article" date="2017" name="Antimicrob. Agents Chemother.">
        <title>Enterobacter cloacae Complex Isolates Harboring blaNMC-A or blaIMI-Type Class A Carbapenemase Genes on Novel Chromosomal Integrative Elements and Plasmids.</title>
        <authorList>
            <person name="Boyd D.A."/>
            <person name="Mataseje L.F."/>
            <person name="Davidson R."/>
            <person name="Delport J.A."/>
            <person name="Fuller J."/>
            <person name="Hoang L."/>
            <person name="Lefebvre B."/>
            <person name="Levett P.N."/>
            <person name="Roscoe D.L."/>
            <person name="Willey B.M."/>
            <person name="Mulvey M.R."/>
        </authorList>
    </citation>
    <scope>NUCLEOTIDE SEQUENCE</scope>
    <source>
        <strain evidence="1">N14-0444</strain>
        <plasmid evidence="1">pIMI-6</plasmid>
    </source>
</reference>